<evidence type="ECO:0000256" key="5">
    <source>
        <dbReference type="ARBA" id="ARBA00023136"/>
    </source>
</evidence>
<keyword evidence="3 6" id="KW-0812">Transmembrane</keyword>
<dbReference type="Proteomes" id="UP000571017">
    <property type="component" value="Unassembled WGS sequence"/>
</dbReference>
<feature type="transmembrane region" description="Helical" evidence="6">
    <location>
        <begin position="63"/>
        <end position="82"/>
    </location>
</feature>
<dbReference type="RefSeq" id="WP_181472081.1">
    <property type="nucleotide sequence ID" value="NZ_JACEFG010000002.1"/>
</dbReference>
<protein>
    <submittedName>
        <fullName evidence="7">LysE family translocator</fullName>
    </submittedName>
</protein>
<gene>
    <name evidence="7" type="ORF">H0266_09045</name>
</gene>
<keyword evidence="2" id="KW-1003">Cell membrane</keyword>
<proteinExistence type="predicted"/>
<feature type="transmembrane region" description="Helical" evidence="6">
    <location>
        <begin position="115"/>
        <end position="137"/>
    </location>
</feature>
<evidence type="ECO:0000313" key="7">
    <source>
        <dbReference type="EMBL" id="MBA2175037.1"/>
    </source>
</evidence>
<dbReference type="AlphaFoldDB" id="A0A838CSI5"/>
<feature type="transmembrane region" description="Helical" evidence="6">
    <location>
        <begin position="184"/>
        <end position="206"/>
    </location>
</feature>
<evidence type="ECO:0000313" key="8">
    <source>
        <dbReference type="Proteomes" id="UP000571017"/>
    </source>
</evidence>
<dbReference type="Pfam" id="PF01810">
    <property type="entry name" value="LysE"/>
    <property type="match status" value="1"/>
</dbReference>
<evidence type="ECO:0000256" key="6">
    <source>
        <dbReference type="SAM" id="Phobius"/>
    </source>
</evidence>
<organism evidence="7 8">
    <name type="scientific">Halobacillus locisalis</name>
    <dbReference type="NCBI Taxonomy" id="220753"/>
    <lineage>
        <taxon>Bacteria</taxon>
        <taxon>Bacillati</taxon>
        <taxon>Bacillota</taxon>
        <taxon>Bacilli</taxon>
        <taxon>Bacillales</taxon>
        <taxon>Bacillaceae</taxon>
        <taxon>Halobacillus</taxon>
    </lineage>
</organism>
<reference evidence="7 8" key="1">
    <citation type="journal article" date="2004" name="Extremophiles">
        <title>Halobacillus locisalis sp. nov., a halophilic bacterium isolated from a marine solar saltern of the Yellow Sea in Korea.</title>
        <authorList>
            <person name="Yoon J.H."/>
            <person name="Kang K.H."/>
            <person name="Oh T.K."/>
            <person name="Park Y.H."/>
        </authorList>
    </citation>
    <scope>NUCLEOTIDE SEQUENCE [LARGE SCALE GENOMIC DNA]</scope>
    <source>
        <strain evidence="7 8">KCTC 3788</strain>
    </source>
</reference>
<keyword evidence="4 6" id="KW-1133">Transmembrane helix</keyword>
<comment type="subcellular location">
    <subcellularLocation>
        <location evidence="1">Cell membrane</location>
        <topology evidence="1">Multi-pass membrane protein</topology>
    </subcellularLocation>
</comment>
<feature type="transmembrane region" description="Helical" evidence="6">
    <location>
        <begin position="149"/>
        <end position="172"/>
    </location>
</feature>
<dbReference type="GO" id="GO:0015171">
    <property type="term" value="F:amino acid transmembrane transporter activity"/>
    <property type="evidence" value="ECO:0007669"/>
    <property type="project" value="TreeGrafter"/>
</dbReference>
<dbReference type="PANTHER" id="PTHR30086:SF6">
    <property type="entry name" value="AMINO ACID EFFLUX PROTEIN YCGF-RELATED"/>
    <property type="match status" value="1"/>
</dbReference>
<evidence type="ECO:0000256" key="4">
    <source>
        <dbReference type="ARBA" id="ARBA00022989"/>
    </source>
</evidence>
<evidence type="ECO:0000256" key="3">
    <source>
        <dbReference type="ARBA" id="ARBA00022692"/>
    </source>
</evidence>
<sequence length="216" mass="23471">MLAMIVGNIFLGLSIAAPVGPINIEIIKRGLSFGFWPALFVGFGGMSSDLLLMGAMFVGMSAVLSITWVKVLLMCLGAVVLLHSGWSSLRAPQVLEDQSHDQRGGNSRSLRWHSFLKGFIIAGTNPMNLLFWISIYGSVLSGAFQEENIMTSFLLSVLVFIGIGLWNLNLAFTTHFGRLLASPFFLRTVNVVASLVLIGFGVRFGYLGVRLLVGML</sequence>
<dbReference type="GO" id="GO:0005886">
    <property type="term" value="C:plasma membrane"/>
    <property type="evidence" value="ECO:0007669"/>
    <property type="project" value="UniProtKB-SubCell"/>
</dbReference>
<dbReference type="InterPro" id="IPR001123">
    <property type="entry name" value="LeuE-type"/>
</dbReference>
<feature type="transmembrane region" description="Helical" evidence="6">
    <location>
        <begin position="36"/>
        <end position="57"/>
    </location>
</feature>
<dbReference type="EMBL" id="JACEFG010000002">
    <property type="protein sequence ID" value="MBA2175037.1"/>
    <property type="molecule type" value="Genomic_DNA"/>
</dbReference>
<comment type="caution">
    <text evidence="7">The sequence shown here is derived from an EMBL/GenBank/DDBJ whole genome shotgun (WGS) entry which is preliminary data.</text>
</comment>
<evidence type="ECO:0000256" key="1">
    <source>
        <dbReference type="ARBA" id="ARBA00004651"/>
    </source>
</evidence>
<dbReference type="PANTHER" id="PTHR30086">
    <property type="entry name" value="ARGININE EXPORTER PROTEIN ARGO"/>
    <property type="match status" value="1"/>
</dbReference>
<name>A0A838CSI5_9BACI</name>
<feature type="transmembrane region" description="Helical" evidence="6">
    <location>
        <begin position="6"/>
        <end position="24"/>
    </location>
</feature>
<evidence type="ECO:0000256" key="2">
    <source>
        <dbReference type="ARBA" id="ARBA00022475"/>
    </source>
</evidence>
<accession>A0A838CSI5</accession>
<keyword evidence="8" id="KW-1185">Reference proteome</keyword>
<keyword evidence="5 6" id="KW-0472">Membrane</keyword>